<name>A0A520KVV4_9EURY</name>
<dbReference type="AlphaFoldDB" id="A0A520KVV4"/>
<accession>A0A520KVV4</accession>
<gene>
    <name evidence="1" type="ORF">EF807_05880</name>
</gene>
<evidence type="ECO:0000313" key="2">
    <source>
        <dbReference type="Proteomes" id="UP000320766"/>
    </source>
</evidence>
<dbReference type="InterPro" id="IPR036388">
    <property type="entry name" value="WH-like_DNA-bd_sf"/>
</dbReference>
<evidence type="ECO:0008006" key="3">
    <source>
        <dbReference type="Google" id="ProtNLM"/>
    </source>
</evidence>
<dbReference type="Proteomes" id="UP000320766">
    <property type="component" value="Unassembled WGS sequence"/>
</dbReference>
<dbReference type="Gene3D" id="1.10.10.10">
    <property type="entry name" value="Winged helix-like DNA-binding domain superfamily/Winged helix DNA-binding domain"/>
    <property type="match status" value="1"/>
</dbReference>
<proteinExistence type="predicted"/>
<sequence>MLTDGIERELKMLERHLTVLKGVIKSEPVGIMKLSEDIGMSSHRVRYSLRVLERAGLIRPSLHGATTTEKTKVFMSELDENLDRMIEGMKRKVIKDR</sequence>
<reference evidence="1 2" key="1">
    <citation type="journal article" date="2019" name="Nat. Microbiol.">
        <title>Wide diversity of methane and short-chain alkane metabolisms in uncultured archaea.</title>
        <authorList>
            <person name="Borrel G."/>
            <person name="Adam P.S."/>
            <person name="McKay L.J."/>
            <person name="Chen L.X."/>
            <person name="Sierra-Garcia I.N."/>
            <person name="Sieber C.M."/>
            <person name="Letourneur Q."/>
            <person name="Ghozlane A."/>
            <person name="Andersen G.L."/>
            <person name="Li W.J."/>
            <person name="Hallam S.J."/>
            <person name="Muyzer G."/>
            <person name="de Oliveira V.M."/>
            <person name="Inskeep W.P."/>
            <person name="Banfield J.F."/>
            <person name="Gribaldo S."/>
        </authorList>
    </citation>
    <scope>NUCLEOTIDE SEQUENCE [LARGE SCALE GENOMIC DNA]</scope>
    <source>
        <strain evidence="1">NM1b</strain>
    </source>
</reference>
<dbReference type="InterPro" id="IPR036390">
    <property type="entry name" value="WH_DNA-bd_sf"/>
</dbReference>
<dbReference type="EMBL" id="RXIL01000107">
    <property type="protein sequence ID" value="RZN68434.1"/>
    <property type="molecule type" value="Genomic_DNA"/>
</dbReference>
<protein>
    <recommendedName>
        <fullName evidence="3">Winged helix-turn-helix transcriptional regulator</fullName>
    </recommendedName>
</protein>
<evidence type="ECO:0000313" key="1">
    <source>
        <dbReference type="EMBL" id="RZN68434.1"/>
    </source>
</evidence>
<organism evidence="1 2">
    <name type="scientific">Candidatus Methanolliviera hydrocarbonicum</name>
    <dbReference type="NCBI Taxonomy" id="2491085"/>
    <lineage>
        <taxon>Archaea</taxon>
        <taxon>Methanobacteriati</taxon>
        <taxon>Methanobacteriota</taxon>
        <taxon>Candidatus Methanoliparia</taxon>
        <taxon>Candidatus Methanoliparales</taxon>
        <taxon>Candidatus Methanollivieraceae</taxon>
        <taxon>Candidatus Methanolliviera</taxon>
    </lineage>
</organism>
<dbReference type="SUPFAM" id="SSF46785">
    <property type="entry name" value="Winged helix' DNA-binding domain"/>
    <property type="match status" value="1"/>
</dbReference>
<comment type="caution">
    <text evidence="1">The sequence shown here is derived from an EMBL/GenBank/DDBJ whole genome shotgun (WGS) entry which is preliminary data.</text>
</comment>